<evidence type="ECO:0000259" key="4">
    <source>
        <dbReference type="Pfam" id="PF25066"/>
    </source>
</evidence>
<feature type="region of interest" description="Disordered" evidence="2">
    <location>
        <begin position="1"/>
        <end position="50"/>
    </location>
</feature>
<feature type="compositionally biased region" description="Polar residues" evidence="2">
    <location>
        <begin position="257"/>
        <end position="269"/>
    </location>
</feature>
<feature type="compositionally biased region" description="Low complexity" evidence="2">
    <location>
        <begin position="1539"/>
        <end position="1558"/>
    </location>
</feature>
<feature type="region of interest" description="Disordered" evidence="2">
    <location>
        <begin position="1538"/>
        <end position="1562"/>
    </location>
</feature>
<dbReference type="GO" id="GO:0006623">
    <property type="term" value="P:protein targeting to vacuole"/>
    <property type="evidence" value="ECO:0007669"/>
    <property type="project" value="InterPro"/>
</dbReference>
<dbReference type="PANTHER" id="PTHR12616:SF8">
    <property type="entry name" value="VACUOLAR PROTEIN SORTING-ASSOCIATED PROTEIN 8 HOMOLOG"/>
    <property type="match status" value="1"/>
</dbReference>
<protein>
    <submittedName>
        <fullName evidence="5">Vacuolar assembly/sorting protein VPS8</fullName>
    </submittedName>
</protein>
<dbReference type="Gene3D" id="2.130.10.10">
    <property type="entry name" value="YVTN repeat-like/Quinoprotein amine dehydrogenase"/>
    <property type="match status" value="1"/>
</dbReference>
<name>A0A0F7SKX7_PHARH</name>
<dbReference type="GO" id="GO:0005770">
    <property type="term" value="C:late endosome"/>
    <property type="evidence" value="ECO:0007669"/>
    <property type="project" value="TreeGrafter"/>
</dbReference>
<accession>A0A0F7SKX7</accession>
<dbReference type="InterPro" id="IPR015943">
    <property type="entry name" value="WD40/YVTN_repeat-like_dom_sf"/>
</dbReference>
<dbReference type="Pfam" id="PF23410">
    <property type="entry name" value="Beta-prop_VPS8"/>
    <property type="match status" value="1"/>
</dbReference>
<feature type="region of interest" description="Disordered" evidence="2">
    <location>
        <begin position="257"/>
        <end position="302"/>
    </location>
</feature>
<feature type="compositionally biased region" description="Polar residues" evidence="2">
    <location>
        <begin position="200"/>
        <end position="210"/>
    </location>
</feature>
<dbReference type="InterPro" id="IPR036322">
    <property type="entry name" value="WD40_repeat_dom_sf"/>
</dbReference>
<feature type="compositionally biased region" description="Low complexity" evidence="2">
    <location>
        <begin position="232"/>
        <end position="242"/>
    </location>
</feature>
<feature type="domain" description="Vacuolar protein sorting-associated protein 8 central" evidence="3">
    <location>
        <begin position="867"/>
        <end position="1080"/>
    </location>
</feature>
<evidence type="ECO:0000259" key="3">
    <source>
        <dbReference type="Pfam" id="PF12816"/>
    </source>
</evidence>
<feature type="compositionally biased region" description="Low complexity" evidence="2">
    <location>
        <begin position="15"/>
        <end position="27"/>
    </location>
</feature>
<feature type="domain" description="VPS8-like TPR-like repeats" evidence="4">
    <location>
        <begin position="1412"/>
        <end position="1605"/>
    </location>
</feature>
<evidence type="ECO:0000313" key="5">
    <source>
        <dbReference type="EMBL" id="CDZ98303.1"/>
    </source>
</evidence>
<feature type="compositionally biased region" description="Basic and acidic residues" evidence="2">
    <location>
        <begin position="122"/>
        <end position="133"/>
    </location>
</feature>
<feature type="region of interest" description="Disordered" evidence="2">
    <location>
        <begin position="225"/>
        <end position="244"/>
    </location>
</feature>
<dbReference type="GO" id="GO:0034058">
    <property type="term" value="P:endosomal vesicle fusion"/>
    <property type="evidence" value="ECO:0007669"/>
    <property type="project" value="TreeGrafter"/>
</dbReference>
<sequence length="1674" mass="185163">MPSRSYSHSSENTITRLDSSSPTPSDTSPDRDLTQTSSPSSFTYKSDEDELGRLQSKKLAELLNNNPAECDGSQLEMENRSKDGADDPVEGDFRFVDQDAEYANLLAARRAGWDSDAPGSTEEGRTEAYRTRLTEVMSQDRYNGEDELEEYGRFNDELDQLKPVPIEDPSQMEDAFSDKTPSTRSNEPLAFASTPPIRMTSPTSSVNSAQPRRPAFLHPTVSRLRSHVRHPSTSSINSTASSQLPAFDRSISSSHFSQLSRSNSSSTIHSLVDPQSMRASSSLSVPLPSTSISPPSPPELSLDDPMRYTTLKRISHALYPRGRPTSKMANLSGDNRNRPDMGDPTMMVAGGWICVGTTKGWVGAWDFRGDLRGWFGNETISNEAGPVTALTLSPDHTHIVVGHAQGHIYIYTLSSTTPHIPTRTVTPITISSALSGQKEGHLIGTKILHVGFVGKRQTAIISGDEKGLAFYHSLGRVLGVDSVDVLRILGSYPDGLNPRKKSSASILHGAKPLPLGNPDRPAHSVDAFQLSALLTPSKLVIIGLKPSPRTWFRRLRSGEGGDFGSKIGHLLWRAGTGVSPLPLSRSNGASLNGTMTTKIDDEEPRDPLLIFSWGDVVRTLVVRVVPEEGKNGEVNAGIKKERRSGFEKRIVFEERGKWTLNGGSLGMEWVDDHHVAVLTPRNIAIIDLRSSTHIERSNLDCRILVPGPTTSGSGVVNFSGSLSAYKGRLFFLTKADLKLGTIQSWTDQILHLMEEGDLLAALRLATCFYKGQQTSTLLSLPATSIERESLVGSRLKELMRAALQYTFSEDRMVDDTHVSMDGRGVDRTSLFEGLVVEIANACLALGDLDFFFEDVLEAYQEAWIDGIFFKQLEPFIIDGQIRTLPTAVVQHLLRVHDERGELDQLENAIWHVDPRCLDINQTIHLCQKHRLWDALIYAYTRSLLDYVSPAIELLGLVRRIQQHRSHRPSRVGDVRSTEDIPNDEIEALVPDAYKLYTYLSHVLSGLTYPSSDPIPEAEAGAAMSSVYSFLFSGGSIPSPTDGELVLTTEEEGAPESAYPYLRLLLRFDAEAFLHTMDIAFEDSYLNDDHDSNGVVSRQLIINVMLEVMNSEEFSSIDLTLLHIFISRNLPKYPQFIILPPSTSHRILIALSSDPDQSSREDRQLAVEFLLSAYTPHDTDQMMSLFQQSGFYRILGSIYRSEQKWTNLVLSYLDDPDTTFDVFPALENIIEIATLGDGRLPQDLDKTIVQAIPQLCDLGVRETAWLVDEYLPNSHQDALDAISSSPRKQLGYLRCLLEPASFDEEEDSRSVIGLEPCPRVNQHSRQLYISLLCRFDSVRVFSVLESAPKEFYPLESIVEICERYEIHEAVIWALDKSGQVRPAFDKVEEIIRSRGSRIGASFLSFQDGNVGSVHQDLQDLKSVTTIGAQLCSFHSESRSTDRSVPPEDLWFGLLHELLELVHSISAIAPNHEVPSSPFPSSTVSTNGKSNQCPKDDTTGMETIVLDSLRGLMQESLASLVSTATHSNVSFPRLFKRLVDSSSPPSTSSEPSSSSSSSTPRSRRVYSEYRSILTGMLDRYQAEGDLLTVTNRILSRDLLEAVEDLGRCRQRGWRAIEGSSGGCHGCGQRLRPSSILTPEEEGKGKEEDRPREKIVVLKSGGVFHQTCAPSAETSIG</sequence>
<organism evidence="5">
    <name type="scientific">Phaffia rhodozyma</name>
    <name type="common">Yeast</name>
    <name type="synonym">Xanthophyllomyces dendrorhous</name>
    <dbReference type="NCBI Taxonomy" id="264483"/>
    <lineage>
        <taxon>Eukaryota</taxon>
        <taxon>Fungi</taxon>
        <taxon>Dikarya</taxon>
        <taxon>Basidiomycota</taxon>
        <taxon>Agaricomycotina</taxon>
        <taxon>Tremellomycetes</taxon>
        <taxon>Cystofilobasidiales</taxon>
        <taxon>Mrakiaceae</taxon>
        <taxon>Phaffia</taxon>
    </lineage>
</organism>
<comment type="similarity">
    <text evidence="1">Belongs to the VPS8 family.</text>
</comment>
<dbReference type="InterPro" id="IPR045111">
    <property type="entry name" value="Vps41/Vps8"/>
</dbReference>
<feature type="compositionally biased region" description="Low complexity" evidence="2">
    <location>
        <begin position="280"/>
        <end position="293"/>
    </location>
</feature>
<proteinExistence type="inferred from homology"/>
<feature type="compositionally biased region" description="Polar residues" evidence="2">
    <location>
        <begin position="35"/>
        <end position="44"/>
    </location>
</feature>
<feature type="compositionally biased region" description="Polar residues" evidence="2">
    <location>
        <begin position="1"/>
        <end position="14"/>
    </location>
</feature>
<dbReference type="InterPro" id="IPR059070">
    <property type="entry name" value="TPR_VPS8_2"/>
</dbReference>
<feature type="compositionally biased region" description="Basic and acidic residues" evidence="2">
    <location>
        <begin position="77"/>
        <end position="91"/>
    </location>
</feature>
<feature type="region of interest" description="Disordered" evidence="2">
    <location>
        <begin position="1471"/>
        <end position="1497"/>
    </location>
</feature>
<feature type="compositionally biased region" description="Low complexity" evidence="2">
    <location>
        <begin position="1472"/>
        <end position="1484"/>
    </location>
</feature>
<reference evidence="5" key="1">
    <citation type="submission" date="2014-08" db="EMBL/GenBank/DDBJ databases">
        <authorList>
            <person name="Sharma Rahul"/>
            <person name="Thines Marco"/>
        </authorList>
    </citation>
    <scope>NUCLEOTIDE SEQUENCE</scope>
</reference>
<dbReference type="Pfam" id="PF25066">
    <property type="entry name" value="TPR_VPS8_2"/>
    <property type="match status" value="1"/>
</dbReference>
<evidence type="ECO:0000256" key="1">
    <source>
        <dbReference type="ARBA" id="ARBA00009422"/>
    </source>
</evidence>
<dbReference type="GO" id="GO:0030897">
    <property type="term" value="C:HOPS complex"/>
    <property type="evidence" value="ECO:0007669"/>
    <property type="project" value="TreeGrafter"/>
</dbReference>
<dbReference type="SUPFAM" id="SSF50978">
    <property type="entry name" value="WD40 repeat-like"/>
    <property type="match status" value="1"/>
</dbReference>
<feature type="region of interest" description="Disordered" evidence="2">
    <location>
        <begin position="63"/>
        <end position="91"/>
    </location>
</feature>
<feature type="region of interest" description="Disordered" evidence="2">
    <location>
        <begin position="156"/>
        <end position="213"/>
    </location>
</feature>
<evidence type="ECO:0000256" key="2">
    <source>
        <dbReference type="SAM" id="MobiDB-lite"/>
    </source>
</evidence>
<dbReference type="Pfam" id="PF12816">
    <property type="entry name" value="TPR_Vps8"/>
    <property type="match status" value="1"/>
</dbReference>
<dbReference type="InterPro" id="IPR025941">
    <property type="entry name" value="Vps8_central_dom"/>
</dbReference>
<dbReference type="EMBL" id="LN483326">
    <property type="protein sequence ID" value="CDZ98303.1"/>
    <property type="molecule type" value="Genomic_DNA"/>
</dbReference>
<dbReference type="PANTHER" id="PTHR12616">
    <property type="entry name" value="VACUOLAR PROTEIN SORTING VPS41"/>
    <property type="match status" value="1"/>
</dbReference>
<feature type="region of interest" description="Disordered" evidence="2">
    <location>
        <begin position="113"/>
        <end position="144"/>
    </location>
</feature>